<keyword evidence="3" id="KW-1185">Reference proteome</keyword>
<reference evidence="2 3" key="1">
    <citation type="submission" date="2017-12" db="EMBL/GenBank/DDBJ databases">
        <title>Chromulinavorax destructans is a abundant pathogen of dominant heterotrophic picoflagllates.</title>
        <authorList>
            <person name="Deeg C.M."/>
            <person name="Zimmer M."/>
            <person name="Suttle C.A."/>
        </authorList>
    </citation>
    <scope>NUCLEOTIDE SEQUENCE [LARGE SCALE GENOMIC DNA]</scope>
    <source>
        <strain evidence="2 3">SeV1</strain>
    </source>
</reference>
<dbReference type="EMBL" id="CP025544">
    <property type="protein sequence ID" value="AXK60366.1"/>
    <property type="molecule type" value="Genomic_DNA"/>
</dbReference>
<organism evidence="2 3">
    <name type="scientific">Candidatus Chromulinivorax destructor</name>
    <dbReference type="NCBI Taxonomy" id="2066483"/>
    <lineage>
        <taxon>Bacteria</taxon>
        <taxon>Candidatus Babelota</taxon>
        <taxon>Candidatus Babeliae</taxon>
        <taxon>Candidatus Babeliales</taxon>
        <taxon>Candidatus Chromulinivoraceae</taxon>
        <taxon>Candidatus Chromulinivorax</taxon>
    </lineage>
</organism>
<dbReference type="RefSeq" id="WP_115585381.1">
    <property type="nucleotide sequence ID" value="NZ_CP025544.1"/>
</dbReference>
<dbReference type="Proteomes" id="UP000254834">
    <property type="component" value="Chromosome"/>
</dbReference>
<dbReference type="OrthoDB" id="9783873at2"/>
<dbReference type="KEGG" id="cdes:C0J27_01195"/>
<accession>A0A345ZAP9</accession>
<protein>
    <recommendedName>
        <fullName evidence="1">DUF2779 domain-containing protein</fullName>
    </recommendedName>
</protein>
<dbReference type="AlphaFoldDB" id="A0A345ZAP9"/>
<dbReference type="Pfam" id="PF11074">
    <property type="entry name" value="DUF2779"/>
    <property type="match status" value="1"/>
</dbReference>
<evidence type="ECO:0000259" key="1">
    <source>
        <dbReference type="Pfam" id="PF11074"/>
    </source>
</evidence>
<dbReference type="InterPro" id="IPR021301">
    <property type="entry name" value="DUF2779"/>
</dbReference>
<evidence type="ECO:0000313" key="3">
    <source>
        <dbReference type="Proteomes" id="UP000254834"/>
    </source>
</evidence>
<proteinExistence type="predicted"/>
<gene>
    <name evidence="2" type="ORF">C0J27_01195</name>
</gene>
<evidence type="ECO:0000313" key="2">
    <source>
        <dbReference type="EMBL" id="AXK60366.1"/>
    </source>
</evidence>
<feature type="domain" description="DUF2779" evidence="1">
    <location>
        <begin position="301"/>
        <end position="426"/>
    </location>
</feature>
<name>A0A345ZAP9_9BACT</name>
<sequence length="499" mass="57435">MITKTRYLDFLDCPKNAWLSLHKPELAHLFELSEFAQGLTEQGNVIESLARKRFPQGVLIQGIAEKALAATAYHLAAQTPVIFQAAFQVDQFFIRVDILEYDKKKQCWNLYEVKATNSVTENSKQNDHIEDVIFQKIIIESSGVDLGRVSVLHLNKFYVLRGQIDVDNLFHIQDVTDQAEERFIETAEMMQYAQKTLEQKDENSINCACIYKGRNSHCATFVYSHQDVPEYAIHDIARIGASKKKLAELVDKKIFDLKDVPLDFKLSEIQRLQLESHVSGHTFIDKPAIKNQLDQLIYPLYYLDYESFASAVPLFQGFSPYNQIPFQFSLHVQDSIDAQIVHYEYLHTKHVDPSLYIIAKLEQFIGSVGSIIVWSKSFEQGVHKNLWQRHPEHQEFLENLNARMYDLAEIFTKQLYVHPDFKGKTSIKKVLPALVPTASYATLGIQAGDVASQSWYTMMYGSLSHDEQLKIIQDLAEYCQQDTYAMYAILMKLYEEISS</sequence>